<sequence length="51" mass="5276">MPVGKFSAAFAAPRMSIVGTTAMKYGLLSRTARAAAVNSRIGPIHLGAEMV</sequence>
<proteinExistence type="predicted"/>
<keyword evidence="1" id="KW-0614">Plasmid</keyword>
<protein>
    <submittedName>
        <fullName evidence="1">Uncharacterized protein</fullName>
    </submittedName>
</protein>
<reference evidence="1" key="1">
    <citation type="journal article" date="2012" name="Mol. Plant Microbe Interact.">
        <title>Rhizobial plasmids that cause impaired symbiotic nitrogen fixation and enhanced host invasion.</title>
        <authorList>
            <person name="Crook M.B."/>
            <person name="Lindsay D.P."/>
            <person name="Biggs M.B."/>
            <person name="Bentley J.S."/>
            <person name="Price J.C."/>
            <person name="Clement S.C."/>
            <person name="Clement M.J."/>
            <person name="Long S.R."/>
            <person name="Griffitts J.S."/>
        </authorList>
    </citation>
    <scope>NUCLEOTIDE SEQUENCE</scope>
    <source>
        <strain evidence="1">C017</strain>
        <plasmid evidence="1">pHRC017</plasmid>
    </source>
</reference>
<organism evidence="1">
    <name type="scientific">Rhizobium meliloti</name>
    <name type="common">Ensifer meliloti</name>
    <name type="synonym">Sinorhizobium meliloti</name>
    <dbReference type="NCBI Taxonomy" id="382"/>
    <lineage>
        <taxon>Bacteria</taxon>
        <taxon>Pseudomonadati</taxon>
        <taxon>Pseudomonadota</taxon>
        <taxon>Alphaproteobacteria</taxon>
        <taxon>Hyphomicrobiales</taxon>
        <taxon>Rhizobiaceae</taxon>
        <taxon>Sinorhizobium/Ensifer group</taxon>
        <taxon>Sinorhizobium</taxon>
    </lineage>
</organism>
<dbReference type="EMBL" id="JQ665880">
    <property type="protein sequence ID" value="AFJ91621.1"/>
    <property type="molecule type" value="Genomic_DNA"/>
</dbReference>
<name>I2E2A3_RHIML</name>
<gene>
    <name evidence="1" type="ORF">pHRC017_0618</name>
</gene>
<accession>I2E2A3</accession>
<dbReference type="AlphaFoldDB" id="I2E2A3"/>
<evidence type="ECO:0000313" key="1">
    <source>
        <dbReference type="EMBL" id="AFJ91621.1"/>
    </source>
</evidence>
<geneLocation type="plasmid" evidence="1">
    <name>pHRC017</name>
</geneLocation>